<dbReference type="InterPro" id="IPR022385">
    <property type="entry name" value="Rhs_assc_core"/>
</dbReference>
<proteinExistence type="predicted"/>
<evidence type="ECO:0000256" key="1">
    <source>
        <dbReference type="ARBA" id="ARBA00022737"/>
    </source>
</evidence>
<dbReference type="InterPro" id="IPR050708">
    <property type="entry name" value="T6SS_VgrG/RHS"/>
</dbReference>
<protein>
    <recommendedName>
        <fullName evidence="2">Teneurin-like YD-shell domain-containing protein</fullName>
    </recommendedName>
</protein>
<evidence type="ECO:0000259" key="2">
    <source>
        <dbReference type="Pfam" id="PF25023"/>
    </source>
</evidence>
<dbReference type="EMBL" id="DF952413">
    <property type="protein sequence ID" value="GAN45868.1"/>
    <property type="molecule type" value="Genomic_DNA"/>
</dbReference>
<dbReference type="PANTHER" id="PTHR32305:SF15">
    <property type="entry name" value="PROTEIN RHSA-RELATED"/>
    <property type="match status" value="1"/>
</dbReference>
<dbReference type="AlphaFoldDB" id="A0A0U1PC97"/>
<evidence type="ECO:0000313" key="3">
    <source>
        <dbReference type="EMBL" id="GAN45868.1"/>
    </source>
</evidence>
<dbReference type="HOGENOM" id="CLU_923814_0_0_6"/>
<accession>A0A0U1PC97</accession>
<feature type="domain" description="Teneurin-like YD-shell" evidence="2">
    <location>
        <begin position="3"/>
        <end position="142"/>
    </location>
</feature>
<sequence length="301" mass="31868">MIDGQGRRIGKKANGALVQGFLYQDALKPAAELDGQGNVVARFVYGTRVNVPDYMIKGGKTYRIIADHLGSPRLVVDTAMGEIAQQLDYDAWGRITQDTNPGFQPFGFAGGLYDRDIGLIRFGARDYDPETGRWTAKDPIGFTIRATALHSYAANDPVQFIDQTGLAIWTGTYLQGGAGLGAIQGEIYRFCLTTRCKDGTKISIVVQAWGAGFGLGLPASYTGGQVCFDDGSAGAPNPDAFNGEFMSLSASIAAGGGYSLGTLQAGSATSEMGGAPIMGFTEGVGADLYGRSRIISISRWR</sequence>
<dbReference type="Pfam" id="PF25023">
    <property type="entry name" value="TEN_YD-shell"/>
    <property type="match status" value="1"/>
</dbReference>
<organism evidence="3">
    <name type="scientific">Mizugakiibacter sediminis</name>
    <dbReference type="NCBI Taxonomy" id="1475481"/>
    <lineage>
        <taxon>Bacteria</taxon>
        <taxon>Pseudomonadati</taxon>
        <taxon>Pseudomonadota</taxon>
        <taxon>Gammaproteobacteria</taxon>
        <taxon>Lysobacterales</taxon>
        <taxon>Rhodanobacteraceae</taxon>
        <taxon>Mizugakiibacter</taxon>
    </lineage>
</organism>
<dbReference type="InterPro" id="IPR056823">
    <property type="entry name" value="TEN-like_YD-shell"/>
</dbReference>
<name>A0A0U1PC97_9GAMM</name>
<dbReference type="PANTHER" id="PTHR32305">
    <property type="match status" value="1"/>
</dbReference>
<dbReference type="NCBIfam" id="TIGR03696">
    <property type="entry name" value="Rhs_assc_core"/>
    <property type="match status" value="1"/>
</dbReference>
<keyword evidence="1" id="KW-0677">Repeat</keyword>
<gene>
    <name evidence="3" type="ORF">MBSD_2443</name>
</gene>
<reference evidence="3" key="1">
    <citation type="submission" date="2015-03" db="EMBL/GenBank/DDBJ databases">
        <title>Draft genome sequence of Mizugakiibacter sediminis skMP5.</title>
        <authorList>
            <person name="Watanabe T."/>
            <person name="Kojima H."/>
            <person name="Fukui M."/>
        </authorList>
    </citation>
    <scope>NUCLEOTIDE SEQUENCE</scope>
    <source>
        <strain evidence="3">SkMP5</strain>
    </source>
</reference>
<dbReference type="Gene3D" id="2.180.10.10">
    <property type="entry name" value="RHS repeat-associated core"/>
    <property type="match status" value="1"/>
</dbReference>